<keyword evidence="1" id="KW-1133">Transmembrane helix</keyword>
<dbReference type="EMBL" id="CP144914">
    <property type="protein sequence ID" value="WWD78981.1"/>
    <property type="molecule type" value="Genomic_DNA"/>
</dbReference>
<feature type="transmembrane region" description="Helical" evidence="1">
    <location>
        <begin position="110"/>
        <end position="134"/>
    </location>
</feature>
<keyword evidence="1" id="KW-0812">Transmembrane</keyword>
<name>A0A5C7F4X0_9BACI</name>
<sequence length="151" mass="17249">MKSEKGNKKIEYLKFLYVIGTLLLIMFFDGRMYNIASPEFFVPVIIVSLIIGLTGVYLFEGDMRVYKNGGFISFVMTIGMAFIPVLGVYIEGNSLNYGFPAQYLVHNPQSGFTAFNLIDFLFNFFVFYFAVRLVSKTVLKFSKKEAAFERS</sequence>
<feature type="transmembrane region" description="Helical" evidence="1">
    <location>
        <begin position="71"/>
        <end position="90"/>
    </location>
</feature>
<evidence type="ECO:0000313" key="3">
    <source>
        <dbReference type="Proteomes" id="UP000321816"/>
    </source>
</evidence>
<feature type="transmembrane region" description="Helical" evidence="1">
    <location>
        <begin position="12"/>
        <end position="28"/>
    </location>
</feature>
<feature type="transmembrane region" description="Helical" evidence="1">
    <location>
        <begin position="40"/>
        <end position="59"/>
    </location>
</feature>
<dbReference type="OrthoDB" id="2941712at2"/>
<proteinExistence type="predicted"/>
<accession>A0A5C7F4X0</accession>
<organism evidence="2 3">
    <name type="scientific">Alkalicoccus halolimnae</name>
    <dbReference type="NCBI Taxonomy" id="1667239"/>
    <lineage>
        <taxon>Bacteria</taxon>
        <taxon>Bacillati</taxon>
        <taxon>Bacillota</taxon>
        <taxon>Bacilli</taxon>
        <taxon>Bacillales</taxon>
        <taxon>Bacillaceae</taxon>
        <taxon>Alkalicoccus</taxon>
    </lineage>
</organism>
<keyword evidence="3" id="KW-1185">Reference proteome</keyword>
<evidence type="ECO:0000256" key="1">
    <source>
        <dbReference type="SAM" id="Phobius"/>
    </source>
</evidence>
<dbReference type="KEGG" id="ahal:FTX54_011160"/>
<gene>
    <name evidence="2" type="ORF">FTX54_011160</name>
</gene>
<reference evidence="2 3" key="1">
    <citation type="submission" date="2024-01" db="EMBL/GenBank/DDBJ databases">
        <title>Complete Genome Sequence of Alkalicoccus halolimnae BZ-SZ-XJ29T, a Moderately Halophilic Bacterium Isolated from a Salt Lake.</title>
        <authorList>
            <person name="Zhao B."/>
        </authorList>
    </citation>
    <scope>NUCLEOTIDE SEQUENCE [LARGE SCALE GENOMIC DNA]</scope>
    <source>
        <strain evidence="2 3">BZ-SZ-XJ29</strain>
    </source>
</reference>
<evidence type="ECO:0000313" key="2">
    <source>
        <dbReference type="EMBL" id="WWD78981.1"/>
    </source>
</evidence>
<dbReference type="AlphaFoldDB" id="A0A5C7F4X0"/>
<keyword evidence="1" id="KW-0472">Membrane</keyword>
<dbReference type="RefSeq" id="WP_147804735.1">
    <property type="nucleotide sequence ID" value="NZ_CP144914.1"/>
</dbReference>
<protein>
    <submittedName>
        <fullName evidence="2">Uncharacterized protein</fullName>
    </submittedName>
</protein>
<dbReference type="Proteomes" id="UP000321816">
    <property type="component" value="Chromosome"/>
</dbReference>